<dbReference type="Pfam" id="PF00172">
    <property type="entry name" value="Zn_clus"/>
    <property type="match status" value="1"/>
</dbReference>
<dbReference type="HOGENOM" id="CLU_343543_0_0_1"/>
<dbReference type="InterPro" id="IPR007219">
    <property type="entry name" value="XnlR_reg_dom"/>
</dbReference>
<protein>
    <recommendedName>
        <fullName evidence="6">Zn(2)-C6 fungal-type domain-containing protein</fullName>
    </recommendedName>
</protein>
<dbReference type="InterPro" id="IPR001138">
    <property type="entry name" value="Zn2Cys6_DnaBD"/>
</dbReference>
<accession>G3B089</accession>
<dbReference type="AlphaFoldDB" id="G3B089"/>
<evidence type="ECO:0000256" key="3">
    <source>
        <dbReference type="ARBA" id="ARBA00023242"/>
    </source>
</evidence>
<evidence type="ECO:0000256" key="1">
    <source>
        <dbReference type="ARBA" id="ARBA00004123"/>
    </source>
</evidence>
<keyword evidence="2" id="KW-0479">Metal-binding</keyword>
<evidence type="ECO:0000256" key="5">
    <source>
        <dbReference type="SAM" id="Phobius"/>
    </source>
</evidence>
<evidence type="ECO:0000256" key="4">
    <source>
        <dbReference type="SAM" id="MobiDB-lite"/>
    </source>
</evidence>
<evidence type="ECO:0000313" key="7">
    <source>
        <dbReference type="EMBL" id="EGV65345.1"/>
    </source>
</evidence>
<dbReference type="Gene3D" id="4.10.240.10">
    <property type="entry name" value="Zn(2)-C6 fungal-type DNA-binding domain"/>
    <property type="match status" value="1"/>
</dbReference>
<dbReference type="GO" id="GO:0005634">
    <property type="term" value="C:nucleus"/>
    <property type="evidence" value="ECO:0007669"/>
    <property type="project" value="UniProtKB-SubCell"/>
</dbReference>
<dbReference type="GO" id="GO:0003677">
    <property type="term" value="F:DNA binding"/>
    <property type="evidence" value="ECO:0007669"/>
    <property type="project" value="InterPro"/>
</dbReference>
<keyword evidence="5" id="KW-1133">Transmembrane helix</keyword>
<dbReference type="GO" id="GO:0006351">
    <property type="term" value="P:DNA-templated transcription"/>
    <property type="evidence" value="ECO:0007669"/>
    <property type="project" value="InterPro"/>
</dbReference>
<dbReference type="PROSITE" id="PS50048">
    <property type="entry name" value="ZN2_CY6_FUNGAL_2"/>
    <property type="match status" value="1"/>
</dbReference>
<name>G3B089_CANTC</name>
<dbReference type="GO" id="GO:0000981">
    <property type="term" value="F:DNA-binding transcription factor activity, RNA polymerase II-specific"/>
    <property type="evidence" value="ECO:0007669"/>
    <property type="project" value="InterPro"/>
</dbReference>
<dbReference type="SUPFAM" id="SSF57701">
    <property type="entry name" value="Zn2/Cys6 DNA-binding domain"/>
    <property type="match status" value="1"/>
</dbReference>
<feature type="compositionally biased region" description="Low complexity" evidence="4">
    <location>
        <begin position="84"/>
        <end position="99"/>
    </location>
</feature>
<reference evidence="7 8" key="1">
    <citation type="journal article" date="2011" name="Proc. Natl. Acad. Sci. U.S.A.">
        <title>Comparative genomics of xylose-fermenting fungi for enhanced biofuel production.</title>
        <authorList>
            <person name="Wohlbach D.J."/>
            <person name="Kuo A."/>
            <person name="Sato T.K."/>
            <person name="Potts K.M."/>
            <person name="Salamov A.A."/>
            <person name="LaButti K.M."/>
            <person name="Sun H."/>
            <person name="Clum A."/>
            <person name="Pangilinan J.L."/>
            <person name="Lindquist E.A."/>
            <person name="Lucas S."/>
            <person name="Lapidus A."/>
            <person name="Jin M."/>
            <person name="Gunawan C."/>
            <person name="Balan V."/>
            <person name="Dale B.E."/>
            <person name="Jeffries T.W."/>
            <person name="Zinkel R."/>
            <person name="Barry K.W."/>
            <person name="Grigoriev I.V."/>
            <person name="Gasch A.P."/>
        </authorList>
    </citation>
    <scope>NUCLEOTIDE SEQUENCE [LARGE SCALE GENOMIC DNA]</scope>
    <source>
        <strain evidence="8">ATCC 10573 / BCRC 21748 / CBS 615 / JCM 9827 / NBRC 10315 / NRRL Y-1498 / VKM Y-70</strain>
    </source>
</reference>
<gene>
    <name evidence="7" type="ORF">CANTEDRAFT_133644</name>
</gene>
<keyword evidence="3" id="KW-0539">Nucleus</keyword>
<dbReference type="Pfam" id="PF04082">
    <property type="entry name" value="Fungal_trans"/>
    <property type="match status" value="1"/>
</dbReference>
<dbReference type="GO" id="GO:0008270">
    <property type="term" value="F:zinc ion binding"/>
    <property type="evidence" value="ECO:0007669"/>
    <property type="project" value="InterPro"/>
</dbReference>
<evidence type="ECO:0000313" key="8">
    <source>
        <dbReference type="Proteomes" id="UP000000707"/>
    </source>
</evidence>
<evidence type="ECO:0000256" key="2">
    <source>
        <dbReference type="ARBA" id="ARBA00022723"/>
    </source>
</evidence>
<feature type="region of interest" description="Disordered" evidence="4">
    <location>
        <begin position="84"/>
        <end position="106"/>
    </location>
</feature>
<dbReference type="PANTHER" id="PTHR31001">
    <property type="entry name" value="UNCHARACTERIZED TRANSCRIPTIONAL REGULATORY PROTEIN"/>
    <property type="match status" value="1"/>
</dbReference>
<keyword evidence="5" id="KW-0472">Membrane</keyword>
<sequence length="824" mass="94614">MTTKKRSRLVLVCDGCHGRKIKCDRQVPCNSCKARGIGELCRYSAIQTELAKQGKVVTTDPTVSEVAKLSNRIEELEAMVSVLASPGSSSHSPSVKSLSYGEPPSPSVDDDYTIPNFFFPSTDDSIMRKSAMYMGNHLSFFMVLAKDNAHNAFWYTNGEKFHKKKIALCKLEGVGQLLDKDPEHYKTVEKKCSVYFGDSYIPNNAKPSFEVKKAINAYQSQFGRVMFFDNYISDCSLYLKASYILPSREIIFRYMEVWFQRLGPYFPIVEQVGFSKAVGRIILERDNNSPGVRLNIEVKSDLAVLSCLLYLLRLTYLYMVSIGQKSTNMDLAAFPIYVDVISIARECLKEIPLSQVPIIEVLEAHTFAKVHKEFSHDEGDGVREGDTYVRILIPYAIACGLHRDPGVETPWMDQNRRRKLWFFLVSLELYEVAVFGREMTSLTCSNVNLEKVNIPGDDGFYHAFSRSLSLRAILQKLTALASDLTKGTGVDQFANLTSQFESVIESSYGPFVSRVLRQVEIQNDPKSVLELYHLFSFKICCLRLNYALYLVYEKKGDVQLSYKYYSRVMEIFFGEFFPSLAIIFENKDHIDPMLFMFTRTIFTRLFIVFLLFSVTAIIHMNHTIRYQVDKEGVEPPKFYYDITSNIRRLWSYACSFCGFYANRFFTYWTIVKMLMLSMETVDMYLTFPSQCEGYSARWMFTVPQMQHLAETIENATVSCKPKSWPAQKGANFEWLQLIPYDDRKSLQENLETQRLHINQIDATWNVFGNAIQDPIPDTFKNTDAYSDSQVSSLMDPDMNSLDFFGVGFPSSLKEFVMSEDYFRV</sequence>
<organism evidence="8">
    <name type="scientific">Candida tenuis (strain ATCC 10573 / BCRC 21748 / CBS 615 / JCM 9827 / NBRC 10315 / NRRL Y-1498 / VKM Y-70)</name>
    <name type="common">Yeast</name>
    <name type="synonym">Yamadazyma tenuis</name>
    <dbReference type="NCBI Taxonomy" id="590646"/>
    <lineage>
        <taxon>Eukaryota</taxon>
        <taxon>Fungi</taxon>
        <taxon>Dikarya</taxon>
        <taxon>Ascomycota</taxon>
        <taxon>Saccharomycotina</taxon>
        <taxon>Pichiomycetes</taxon>
        <taxon>Debaryomycetaceae</taxon>
        <taxon>Yamadazyma</taxon>
    </lineage>
</organism>
<dbReference type="InterPro" id="IPR036864">
    <property type="entry name" value="Zn2-C6_fun-type_DNA-bd_sf"/>
</dbReference>
<evidence type="ECO:0000259" key="6">
    <source>
        <dbReference type="PROSITE" id="PS50048"/>
    </source>
</evidence>
<feature type="domain" description="Zn(2)-C6 fungal-type" evidence="6">
    <location>
        <begin position="12"/>
        <end position="43"/>
    </location>
</feature>
<dbReference type="OrthoDB" id="2943660at2759"/>
<dbReference type="EMBL" id="GL996514">
    <property type="protein sequence ID" value="EGV65345.1"/>
    <property type="molecule type" value="Genomic_DNA"/>
</dbReference>
<dbReference type="Proteomes" id="UP000000707">
    <property type="component" value="Unassembled WGS sequence"/>
</dbReference>
<dbReference type="CDD" id="cd12148">
    <property type="entry name" value="fungal_TF_MHR"/>
    <property type="match status" value="1"/>
</dbReference>
<keyword evidence="5" id="KW-0812">Transmembrane</keyword>
<proteinExistence type="predicted"/>
<dbReference type="PROSITE" id="PS00463">
    <property type="entry name" value="ZN2_CY6_FUNGAL_1"/>
    <property type="match status" value="1"/>
</dbReference>
<dbReference type="InterPro" id="IPR050613">
    <property type="entry name" value="Sec_Metabolite_Reg"/>
</dbReference>
<feature type="transmembrane region" description="Helical" evidence="5">
    <location>
        <begin position="596"/>
        <end position="618"/>
    </location>
</feature>
<keyword evidence="8" id="KW-1185">Reference proteome</keyword>
<comment type="subcellular location">
    <subcellularLocation>
        <location evidence="1">Nucleus</location>
    </subcellularLocation>
</comment>
<dbReference type="SMART" id="SM00066">
    <property type="entry name" value="GAL4"/>
    <property type="match status" value="1"/>
</dbReference>
<dbReference type="CDD" id="cd00067">
    <property type="entry name" value="GAL4"/>
    <property type="match status" value="1"/>
</dbReference>